<feature type="compositionally biased region" description="Acidic residues" evidence="2">
    <location>
        <begin position="343"/>
        <end position="366"/>
    </location>
</feature>
<evidence type="ECO:0000256" key="2">
    <source>
        <dbReference type="SAM" id="MobiDB-lite"/>
    </source>
</evidence>
<feature type="compositionally biased region" description="Basic and acidic residues" evidence="2">
    <location>
        <begin position="326"/>
        <end position="342"/>
    </location>
</feature>
<dbReference type="Gene3D" id="1.10.10.10">
    <property type="entry name" value="Winged helix-like DNA-binding domain superfamily/Winged helix DNA-binding domain"/>
    <property type="match status" value="1"/>
</dbReference>
<dbReference type="SUPFAM" id="SSF46785">
    <property type="entry name" value="Winged helix' DNA-binding domain"/>
    <property type="match status" value="1"/>
</dbReference>
<reference evidence="3" key="2">
    <citation type="submission" date="2020-09" db="EMBL/GenBank/DDBJ databases">
        <authorList>
            <person name="Sun Q."/>
            <person name="Ohkuma M."/>
        </authorList>
    </citation>
    <scope>NUCLEOTIDE SEQUENCE</scope>
    <source>
        <strain evidence="3">JCM 14359</strain>
    </source>
</reference>
<dbReference type="InterPro" id="IPR036388">
    <property type="entry name" value="WH-like_DNA-bd_sf"/>
</dbReference>
<accession>A0A830EJW9</accession>
<feature type="coiled-coil region" evidence="1">
    <location>
        <begin position="106"/>
        <end position="140"/>
    </location>
</feature>
<keyword evidence="4" id="KW-1185">Reference proteome</keyword>
<dbReference type="RefSeq" id="WP_188788751.1">
    <property type="nucleotide sequence ID" value="NZ_BMOC01000036.1"/>
</dbReference>
<comment type="caution">
    <text evidence="3">The sequence shown here is derived from an EMBL/GenBank/DDBJ whole genome shotgun (WGS) entry which is preliminary data.</text>
</comment>
<evidence type="ECO:0000313" key="3">
    <source>
        <dbReference type="EMBL" id="GGJ17577.1"/>
    </source>
</evidence>
<dbReference type="Proteomes" id="UP000653099">
    <property type="component" value="Unassembled WGS sequence"/>
</dbReference>
<evidence type="ECO:0000313" key="4">
    <source>
        <dbReference type="Proteomes" id="UP000653099"/>
    </source>
</evidence>
<reference evidence="3" key="1">
    <citation type="journal article" date="2014" name="Int. J. Syst. Evol. Microbiol.">
        <title>Complete genome sequence of Corynebacterium casei LMG S-19264T (=DSM 44701T), isolated from a smear-ripened cheese.</title>
        <authorList>
            <consortium name="US DOE Joint Genome Institute (JGI-PGF)"/>
            <person name="Walter F."/>
            <person name="Albersmeier A."/>
            <person name="Kalinowski J."/>
            <person name="Ruckert C."/>
        </authorList>
    </citation>
    <scope>NUCLEOTIDE SEQUENCE</scope>
    <source>
        <strain evidence="3">JCM 14359</strain>
    </source>
</reference>
<dbReference type="AlphaFoldDB" id="A0A830EJW9"/>
<dbReference type="SUPFAM" id="SSF90257">
    <property type="entry name" value="Myosin rod fragments"/>
    <property type="match status" value="1"/>
</dbReference>
<dbReference type="InterPro" id="IPR036390">
    <property type="entry name" value="WH_DNA-bd_sf"/>
</dbReference>
<keyword evidence="1" id="KW-0175">Coiled coil</keyword>
<organism evidence="3 4">
    <name type="scientific">Halobellus salinus</name>
    <dbReference type="NCBI Taxonomy" id="931585"/>
    <lineage>
        <taxon>Archaea</taxon>
        <taxon>Methanobacteriati</taxon>
        <taxon>Methanobacteriota</taxon>
        <taxon>Stenosarchaea group</taxon>
        <taxon>Halobacteria</taxon>
        <taxon>Halobacteriales</taxon>
        <taxon>Haloferacaceae</taxon>
        <taxon>Halobellus</taxon>
    </lineage>
</organism>
<name>A0A830EJW9_9EURY</name>
<dbReference type="OrthoDB" id="351353at2157"/>
<dbReference type="Gene3D" id="1.20.5.340">
    <property type="match status" value="1"/>
</dbReference>
<proteinExistence type="predicted"/>
<protein>
    <submittedName>
        <fullName evidence="3">Uncharacterized protein</fullName>
    </submittedName>
</protein>
<feature type="region of interest" description="Disordered" evidence="2">
    <location>
        <begin position="310"/>
        <end position="366"/>
    </location>
</feature>
<gene>
    <name evidence="3" type="ORF">GCM10008995_29190</name>
</gene>
<sequence>MVTDDLDDKAKRILEAIWKAGSEADTSEIREYTGLTRGQISYRVDNGILEDEGLVESRLVSASDEGTGSIRVTSLTERGDRIAGRVIDEDGSVTLDKQVQNLSRDVQAVEAALGRVEGHLDALEERQEEVEAMRDETLETVDDVLDRLAEEEDIVEALGRPQVNVEIDLEELEEKYEENVAPVESLAGDLSTYHFAIMDLVRVLDDAGLITVSEYLKEELFIDDLREEDVAPTEGLERVGEATAEEQAELLREAFGAEDVAVDVDAVGGGLEVAPVPDSDPERTVDPETAAKLETLDDAGMLDAMLEELEARSAVDDRPDEDVAEDVGRQVADEVAHRPELEEHQDESTDEDVYDPTGEFEDGGRE</sequence>
<dbReference type="EMBL" id="BMOC01000036">
    <property type="protein sequence ID" value="GGJ17577.1"/>
    <property type="molecule type" value="Genomic_DNA"/>
</dbReference>
<evidence type="ECO:0000256" key="1">
    <source>
        <dbReference type="SAM" id="Coils"/>
    </source>
</evidence>